<protein>
    <submittedName>
        <fullName evidence="1">Ubiquitin-like domain-containing protein</fullName>
    </submittedName>
</protein>
<sequence length="223" mass="24764">MASNFEDGVIDCGSHEQQRLLHQGKVLKNDHILSAYCILSIAEFAATYPASSFSNPQMDLNRIFSTLNSSQIATTGRNNEEVDLRSNSSNVATSQIQSILESLQPPFLNHLRLEFDINRTGAQHRSLQELDVDPHAARRQRGLPRPASLAEVMMSTRQLLMDKVAALLFNLPRQLMDQAQVTDSSPQMDIQMNARRSGFLLQNGLDSEDDPPSPPGAKRPKAI</sequence>
<comment type="caution">
    <text evidence="1">The sequence shown here is derived from an EMBL/GenBank/DDBJ whole genome shotgun (WGS) entry which is preliminary data.</text>
</comment>
<evidence type="ECO:0000313" key="1">
    <source>
        <dbReference type="EMBL" id="KAH9798987.1"/>
    </source>
</evidence>
<dbReference type="EMBL" id="CM039170">
    <property type="protein sequence ID" value="KAH9798987.1"/>
    <property type="molecule type" value="Genomic_DNA"/>
</dbReference>
<accession>A0ACB8NM94</accession>
<gene>
    <name evidence="1" type="ORF">KPL71_000195</name>
</gene>
<reference evidence="2" key="1">
    <citation type="journal article" date="2023" name="Hortic. Res.">
        <title>A chromosome-level phased genome enabling allele-level studies in sweet orange: a case study on citrus Huanglongbing tolerance.</title>
        <authorList>
            <person name="Wu B."/>
            <person name="Yu Q."/>
            <person name="Deng Z."/>
            <person name="Duan Y."/>
            <person name="Luo F."/>
            <person name="Gmitter F. Jr."/>
        </authorList>
    </citation>
    <scope>NUCLEOTIDE SEQUENCE [LARGE SCALE GENOMIC DNA]</scope>
    <source>
        <strain evidence="2">cv. Valencia</strain>
    </source>
</reference>
<organism evidence="1 2">
    <name type="scientific">Citrus sinensis</name>
    <name type="common">Sweet orange</name>
    <name type="synonym">Citrus aurantium var. sinensis</name>
    <dbReference type="NCBI Taxonomy" id="2711"/>
    <lineage>
        <taxon>Eukaryota</taxon>
        <taxon>Viridiplantae</taxon>
        <taxon>Streptophyta</taxon>
        <taxon>Embryophyta</taxon>
        <taxon>Tracheophyta</taxon>
        <taxon>Spermatophyta</taxon>
        <taxon>Magnoliopsida</taxon>
        <taxon>eudicotyledons</taxon>
        <taxon>Gunneridae</taxon>
        <taxon>Pentapetalae</taxon>
        <taxon>rosids</taxon>
        <taxon>malvids</taxon>
        <taxon>Sapindales</taxon>
        <taxon>Rutaceae</taxon>
        <taxon>Aurantioideae</taxon>
        <taxon>Citrus</taxon>
    </lineage>
</organism>
<proteinExistence type="predicted"/>
<dbReference type="Proteomes" id="UP000829398">
    <property type="component" value="Chromosome 1"/>
</dbReference>
<evidence type="ECO:0000313" key="2">
    <source>
        <dbReference type="Proteomes" id="UP000829398"/>
    </source>
</evidence>
<name>A0ACB8NM94_CITSI</name>
<keyword evidence="2" id="KW-1185">Reference proteome</keyword>